<dbReference type="InParanoid" id="A0A1Y1XYR0"/>
<keyword evidence="2" id="KW-1185">Reference proteome</keyword>
<dbReference type="EMBL" id="MCFE01000356">
    <property type="protein sequence ID" value="ORX90878.1"/>
    <property type="molecule type" value="Genomic_DNA"/>
</dbReference>
<reference evidence="1 2" key="1">
    <citation type="submission" date="2016-07" db="EMBL/GenBank/DDBJ databases">
        <title>Pervasive Adenine N6-methylation of Active Genes in Fungi.</title>
        <authorList>
            <consortium name="DOE Joint Genome Institute"/>
            <person name="Mondo S.J."/>
            <person name="Dannebaum R.O."/>
            <person name="Kuo R.C."/>
            <person name="Labutti K."/>
            <person name="Haridas S."/>
            <person name="Kuo A."/>
            <person name="Salamov A."/>
            <person name="Ahrendt S.R."/>
            <person name="Lipzen A."/>
            <person name="Sullivan W."/>
            <person name="Andreopoulos W.B."/>
            <person name="Clum A."/>
            <person name="Lindquist E."/>
            <person name="Daum C."/>
            <person name="Ramamoorthy G.K."/>
            <person name="Gryganskyi A."/>
            <person name="Culley D."/>
            <person name="Magnuson J.K."/>
            <person name="James T.Y."/>
            <person name="O'Malley M.A."/>
            <person name="Stajich J.E."/>
            <person name="Spatafora J.W."/>
            <person name="Visel A."/>
            <person name="Grigoriev I.V."/>
        </authorList>
    </citation>
    <scope>NUCLEOTIDE SEQUENCE [LARGE SCALE GENOMIC DNA]</scope>
    <source>
        <strain evidence="1 2">CBS 931.73</strain>
    </source>
</reference>
<dbReference type="Proteomes" id="UP000193498">
    <property type="component" value="Unassembled WGS sequence"/>
</dbReference>
<dbReference type="OrthoDB" id="1204at2759"/>
<gene>
    <name evidence="1" type="ORF">K493DRAFT_229431</name>
</gene>
<proteinExistence type="predicted"/>
<organism evidence="1 2">
    <name type="scientific">Basidiobolus meristosporus CBS 931.73</name>
    <dbReference type="NCBI Taxonomy" id="1314790"/>
    <lineage>
        <taxon>Eukaryota</taxon>
        <taxon>Fungi</taxon>
        <taxon>Fungi incertae sedis</taxon>
        <taxon>Zoopagomycota</taxon>
        <taxon>Entomophthoromycotina</taxon>
        <taxon>Basidiobolomycetes</taxon>
        <taxon>Basidiobolales</taxon>
        <taxon>Basidiobolaceae</taxon>
        <taxon>Basidiobolus</taxon>
    </lineage>
</organism>
<dbReference type="STRING" id="1314790.A0A1Y1XYR0"/>
<accession>A0A1Y1XYR0</accession>
<protein>
    <submittedName>
        <fullName evidence="1">Uncharacterized protein</fullName>
    </submittedName>
</protein>
<comment type="caution">
    <text evidence="1">The sequence shown here is derived from an EMBL/GenBank/DDBJ whole genome shotgun (WGS) entry which is preliminary data.</text>
</comment>
<evidence type="ECO:0000313" key="2">
    <source>
        <dbReference type="Proteomes" id="UP000193498"/>
    </source>
</evidence>
<name>A0A1Y1XYR0_9FUNG</name>
<sequence length="124" mass="14091">MLGAVGNHPAEYLGNLDHLDEPIIFSRRNSLGGTVDNVAAQIRLRNPGGIADEAENKWYQILRHPYELTIRGVLKYKLFFKSHAIRVCAIQGIDPTGEGVKYEPLVVCDRENWDPRDFPKFENN</sequence>
<dbReference type="AlphaFoldDB" id="A0A1Y1XYR0"/>
<evidence type="ECO:0000313" key="1">
    <source>
        <dbReference type="EMBL" id="ORX90878.1"/>
    </source>
</evidence>